<dbReference type="SMART" id="SM00216">
    <property type="entry name" value="VWD"/>
    <property type="match status" value="13"/>
</dbReference>
<dbReference type="SMART" id="SM00832">
    <property type="entry name" value="C8"/>
    <property type="match status" value="12"/>
</dbReference>
<evidence type="ECO:0000256" key="1">
    <source>
        <dbReference type="ARBA" id="ARBA00022737"/>
    </source>
</evidence>
<dbReference type="Pfam" id="PF01826">
    <property type="entry name" value="TIL"/>
    <property type="match status" value="12"/>
</dbReference>
<dbReference type="Pfam" id="PF12714">
    <property type="entry name" value="TILa"/>
    <property type="match status" value="5"/>
</dbReference>
<dbReference type="InterPro" id="IPR002919">
    <property type="entry name" value="TIL_dom"/>
</dbReference>
<dbReference type="InterPro" id="IPR014853">
    <property type="entry name" value="VWF/SSPO/ZAN-like_Cys-rich_dom"/>
</dbReference>
<dbReference type="FunFam" id="2.10.25.10:FF:000055">
    <property type="entry name" value="alpha-tectorin isoform X1"/>
    <property type="match status" value="7"/>
</dbReference>
<feature type="domain" description="VWFD" evidence="4">
    <location>
        <begin position="3205"/>
        <end position="3385"/>
    </location>
</feature>
<dbReference type="SMART" id="SM00215">
    <property type="entry name" value="VWC_out"/>
    <property type="match status" value="9"/>
</dbReference>
<proteinExistence type="predicted"/>
<dbReference type="OMA" id="QCNHPCK"/>
<dbReference type="GO" id="GO:0031012">
    <property type="term" value="C:extracellular matrix"/>
    <property type="evidence" value="ECO:0007669"/>
    <property type="project" value="TreeGrafter"/>
</dbReference>
<reference evidence="5" key="2">
    <citation type="submission" date="2025-09" db="UniProtKB">
        <authorList>
            <consortium name="Ensembl"/>
        </authorList>
    </citation>
    <scope>IDENTIFICATION</scope>
</reference>
<dbReference type="Ensembl" id="ENSCPBT00000002548.1">
    <property type="protein sequence ID" value="ENSCPBP00000002084.1"/>
    <property type="gene ID" value="ENSCPBG00000001624.1"/>
</dbReference>
<feature type="domain" description="VWFD" evidence="4">
    <location>
        <begin position="1271"/>
        <end position="1436"/>
    </location>
</feature>
<dbReference type="PANTHER" id="PTHR11339:SF244">
    <property type="entry name" value="IGGFC-BINDING PROTEIN"/>
    <property type="match status" value="1"/>
</dbReference>
<dbReference type="SUPFAM" id="SSF57567">
    <property type="entry name" value="Serine protease inhibitors"/>
    <property type="match status" value="12"/>
</dbReference>
<dbReference type="InterPro" id="IPR003645">
    <property type="entry name" value="Fol_N"/>
</dbReference>
<dbReference type="PROSITE" id="PS51233">
    <property type="entry name" value="VWFD"/>
    <property type="match status" value="13"/>
</dbReference>
<dbReference type="InterPro" id="IPR001846">
    <property type="entry name" value="VWF_type-D"/>
</dbReference>
<keyword evidence="6" id="KW-1185">Reference proteome</keyword>
<keyword evidence="2" id="KW-1015">Disulfide bond</keyword>
<keyword evidence="1" id="KW-0677">Repeat</keyword>
<keyword evidence="3" id="KW-0325">Glycoprotein</keyword>
<evidence type="ECO:0000313" key="5">
    <source>
        <dbReference type="Ensembl" id="ENSCPBP00000002084.1"/>
    </source>
</evidence>
<evidence type="ECO:0000256" key="2">
    <source>
        <dbReference type="ARBA" id="ARBA00023157"/>
    </source>
</evidence>
<feature type="domain" description="VWFD" evidence="4">
    <location>
        <begin position="98"/>
        <end position="278"/>
    </location>
</feature>
<evidence type="ECO:0000313" key="6">
    <source>
        <dbReference type="Proteomes" id="UP000694380"/>
    </source>
</evidence>
<evidence type="ECO:0000259" key="4">
    <source>
        <dbReference type="PROSITE" id="PS51233"/>
    </source>
</evidence>
<dbReference type="InterPro" id="IPR050780">
    <property type="entry name" value="Mucin_vWF_Thrombospondin_sf"/>
</dbReference>
<feature type="domain" description="VWFD" evidence="4">
    <location>
        <begin position="484"/>
        <end position="654"/>
    </location>
</feature>
<dbReference type="PANTHER" id="PTHR11339">
    <property type="entry name" value="EXTRACELLULAR MATRIX GLYCOPROTEIN RELATED"/>
    <property type="match status" value="1"/>
</dbReference>
<dbReference type="Pfam" id="PF08742">
    <property type="entry name" value="C8"/>
    <property type="match status" value="12"/>
</dbReference>
<feature type="domain" description="VWFD" evidence="4">
    <location>
        <begin position="2824"/>
        <end position="2996"/>
    </location>
</feature>
<dbReference type="SMART" id="SM00214">
    <property type="entry name" value="VWC"/>
    <property type="match status" value="9"/>
</dbReference>
<dbReference type="InterPro" id="IPR036084">
    <property type="entry name" value="Ser_inhib-like_sf"/>
</dbReference>
<dbReference type="Pfam" id="PF00094">
    <property type="entry name" value="VWD"/>
    <property type="match status" value="13"/>
</dbReference>
<dbReference type="SMART" id="SM00274">
    <property type="entry name" value="FOLN"/>
    <property type="match status" value="6"/>
</dbReference>
<dbReference type="InterPro" id="IPR001007">
    <property type="entry name" value="VWF_dom"/>
</dbReference>
<evidence type="ECO:0000256" key="3">
    <source>
        <dbReference type="ARBA" id="ARBA00023180"/>
    </source>
</evidence>
<dbReference type="Proteomes" id="UP000694380">
    <property type="component" value="Unplaced"/>
</dbReference>
<feature type="domain" description="VWFD" evidence="4">
    <location>
        <begin position="4767"/>
        <end position="4932"/>
    </location>
</feature>
<feature type="domain" description="VWFD" evidence="4">
    <location>
        <begin position="2433"/>
        <end position="2610"/>
    </location>
</feature>
<dbReference type="Gene3D" id="2.10.25.10">
    <property type="entry name" value="Laminin"/>
    <property type="match status" value="12"/>
</dbReference>
<sequence>PFSLSLLLHLAWNSDPNSTEFQLERWEDLLGLSSRVGWATVRELSTLHDSLSGRIWCLLSFYCLSPLVIPSCSVVRCREGTICKMINGQPECVQVSQATCWAGGYLHYHTFDGRAYYFHGTCNYMLAKTCRDDSVLPSFHVTAKIENRGNTQVFYIGSVTVQVDGVTITAARAEVGFVEVNNTRAHLPISLNNGALRLYHSGTSLVLRTDFNLSMSYDWNNHLRITVPRVFSDSLCGLCGNYNGDLSDDFRTPDGDLAPSVTALGKSWAVEDEDQFCWHDCIGGCRPCAPSIARKYKEEASCGLISKVSDGPFSQCHTKVDPTVYLENCVYDLCQNDGYRKALCEALKAYADACQLEGVRIGEWRQLCPLENSQYQICGTACPATCVDQSAPSSCQDPCVESCQCKDGFVLSQGKCIPKSGCGCLFEGRPYAPNESFWVDEACGTRCICNATTRQVECVTAMCKQSERCGLVNGVRGCYPSSYATCSVTRNLHYTTFDGQRYDFQGTCRYQLTALCKKAEGLVDFEVYFQQNNTVPVQIKVYQTNLRVSNQFPGKVLVNNFLMNLPFVDKKISVYRNGWATVIQADFGLTVTFAGWSGRITVTLPGTYAGAVCGLCGNFNSDREDDMLMRDGTLAPSPVSFGQSWKVGDLPGCSAVTIPPCASVEAIEKLQRGSRGQCGFILHKSGPFRGCHSKVDPHGYFVDCVYGYCVLSGRESNVCQAIAGYADACQEAGAMVHSWRTTKFCCESPVFTAACPMGIIIPSCNLYAPVQCTTQCKEGCVCDEGFVLSGDHCVPISQCGCLHRGLYYQAEETFHPSGSCKEQCMCQAGGEVVCKAFSCGAGEECGVVDGIQKCHPFRSTTCSASGHPHYLSFDGVAFDFQGTCTYILAKTCTNASHLTPFIISIEKEDWGSRNVSVAKLVSIKVYGITLTLLRNKQGLIMVNGVSHNLPVIVADGRVRVYQHGTNILVQTNFGLTVSYDLVYQARVTIPESYEGQTCGLCGNYNGQEDEEFLLPDGRTAPDAAAFGSAWEVQIPGASCTDRCAGNSCPVCEEKTKEVFKGCNYCGLLTDPDGPFAACHGMVSPIVYQSNCLYDLCLGNGDAQVLCQSIHSYVTACQEAGVPILPWRNTSFCSMSCPANSHYEVCADLCTSTCNGDIMDCPETCAEGCQCDDGFFFDGQGCVTPESCGCFERGRYYKVPPPTVLTNECQQSCTCVPARGVTCKAHGCSQEEICQIRDGLRVIPSCSVVHCREGTICKMINGQPECVPVSQATCWAGGYLHYHTFDGREYDFHGTCNYTVAKTCRDDSVLPSFHVTAKIENRGNTQVFYIGSVTVQVDGVTITAARAEVGFVGVSAGCGQAHLPISLNNGALRMSYDWNNHLRITVPKVFSDSLCGLCGNYNGDLSDDFRTRDRDLAPSVTALGKSWAVKDEDQFCWHDCIGGCRPCAPSIARKYKEEASCGLITKVSDGPFSQCHSKVDPTVYLDNCVYDLCHNNGYRKAVCEALKAYADACQLEGVRIGEWRQLARCPMECPLENSQYQLCGIACPATCVDQSAPSSCQDPCIESCQCKDGFVLSQGKCIPMQDCGCLFEGRPYAPNESYWVDEACGTRCICNATTRQVECVAATCKQSERCGLVNGVRGCYPSSYATCSVTRNLHYTTFDGQRYDFQGTCRYQLTALCKKAEGLVDFEVYFQQNNTVPVQIKVYQTNLRVSNQFPGKVLVNSILMNLPFNLIDKKISVYRNGWATVIQADLGLTVTFTGWSGYTTVTMPVTYAGAVCGLCGNFNSDREDDMLMRDGTLAPSPVSFGQSWKVGDLPGCSAVMIPPCASVEAIEKQQRGSRGQCGLILHKSGPFRGCHSKVDPHGYFVDCVHGYCALSRRESNVCQAIAGYAEACQEAGAMVHPWRTTTFCSPSCPPNSHYEFCSSSCDLTCSNLYAPLQCTTQCKEGCVGDHCVPISQCGCLHRGLYYQAEETFHPSGSCKEQCMCQAGGEVVCREFSCGTGEECGVVDGIQKCHLFRSATCSASGHPHYLSFDGVPFDFQGTCTYVLAKTCIDASDLTPFTISIEKEDWGSGNVSMAKLVSIHVYGITLTLLRSKQGLIMVDRVSHNLPVIMVNGQLRAYQHGTNVLVQTDFGLTVSYDLVYQTRVTIPESYHGQTCGLCGNYNGQQDEEFLLPDGRTAPDAAAFGSAWEVQIPGASCTDRCAGNSCPVCEEKTKEVFKGKGGDPDGPFAACHGLVSPSVYQSNCLYDLCLGNGDTQILCQSIHSYVTACQESGAPILPWRSASFCPVSCPVNSHYEVCADLCTSTCNGDIMDCPETCAEGCECDDGFFFDGQGCVILQRCGCFEQGRYYKVQPQGMVLMNECQQSCTCVPARGVTCKAHNCTSGATCQIRDGVMDCVVIPKPSCSVVRCREGTICKMINEQPKCVPVSRGTCWAGGYFHYHTFDGRAYDFHGNCTYTVAKTCRDASSLPSFHVMAKSENSGNTQVFYIGSVTVQVDGVTVTAVRAEAGFVWVSAGRARPPCSYVHPVGFSGTSLVLHTDFNLTVTYDWNNHLRITVPNDFSESLCGLCGNYNGDSSDDFRIPDGDLAPSVAALGKSWVVEDEDQFCWHDCIGGCRSCAPSIARKYKEEALCGLITKVSDGPFSQCHSKVDPTVYLDNCVYDLCQNDGYQKALCEALKAYADACQLEGVRIGEWRQLARCCEYRFCPLENSQYQLCGTACPATCVDQSAPSSCQDPCVESCQCKDGFVLSQGKCIPKSSCGCLFEGRPYAPNESFWVDEVCGTWCMCNADTRQVECVAATCKHSERCELVNGIRGCYPSSYATCSVTRNMHYATFDGHRYDFQGTCRYQLTALCEKAKGLVDFEVYFQENNTAPLQIKVYQTNLRVSNQFPGKVLVNSFLMNLPFNLDDKKITVYRKGWATVIQTDFGLTVTFAGWSGRITVTLPVTYAGAVCGLCGNFNRDREDDMLIRDGMLASSHISFGQSWKVGDLPGCSAVTIPPCASVEAIEKEQQGSRGQCGIILDKSGPFRGCHSKVDPHGYFVDCVYDYCVLSGQESNVCQAVAGYAEACLEAGAMVHPWRTTKFCSPYCSLNSHYEFCISSCDLTCSNLYAPVQCTTQCKEGCVCDDGFVLSGDRCVPISQCGCLHRGLYYQAEETFHPSGSCEEQCVCQAGGEVVCREFSCGAGEQCGVVDSIQKCHPFGSATCSASGHPHYLSFDGVPFDFQGTCTYILAKTCTDASDLIPFTISVEKEDWGTRNASLAKLVSIQVYGITLTLLRSKQGLIMVDGVSHNLPVIVADGRLWAYQHGVNVLVQTDFGLAVSYDLVYHARVTVPGSYHGRMCGLCGNYKGQQDDEFLLPDGRVASDTASFGSAWEVQIPEASCTDKCAGNSCPVCEDGREDVFKEYNYCGLLTAPDGPFATCHGMVSPSTYFNNCLYDLCLGNGDAKVLCQSIHSYVTACQEAEAPILSWRSTSFCTLTCPANSHYEMCASLCTTTCTGDIMDCPETCAEGCQCDEGFFFDGQGCVTLESCGCFERGRYYKVPPQTILMNECQQSCTCVSAQGVTCKAHSCTREETCQIRDGIMGCIKTCKILKSLKCRTKETCKTEDGHATCVPDYVGTCWGWGDPHYHTFDGLTFDFQGTCTYTIAMYCGHDHSLEPFTIDEKNDNRGSQAISFLRVTNIYVYGYNISIYKREVGKVRLNGVITSLPVTLSDGKIRVYQSGFRAILQTDFGLQVAYNWDWHLVITLPSSYYGATCGLCGNFNQNPEDDMTSASGTKVSSIVGWAASWKVQDRDPFCWDSCQENCLTCDGSTRELYRGDSHCGLISKAPGGPFRECHSRVNSSEFFDSCTYDVCLNRGATRILCQALEAYAATCRNHGVTVHDWRMPSGCALPCPENSHYEACGNACPASCSDRTAPSSCREPCVETCQCDNGYILSAGQCVPVGSCGCDYNSRYYKPSEEFWADENCHSQCRCDSSLGTVVCRKTSCKAKERCSVVNGVRGCHAISYSTCIGTGDPHYTTFDGKKYDFIGTCIYQFAALCSEDPTLTPFSVKVENNNRGSKAMSFTKTVTLEVYNMTISLSQEHPRKIQVNGVFVDLPFSHQHKFKAYISGVHGFIQTNFDLRVSFDWYSYARVIIPNTYANAVCGLCGNANQDPSDDLTMKNGTQTSNEIQFADSWKVGEVSGCSSSCTGDCSVCSEAQKQPYKGDQYCGVLTRQNGPFRECHGAIDPDPFFDDCLYDTCQYKGHQDTLCSAISTYVTSCQARGIRIGQWRSPSFCRPTCPLNSHYELCGISCPSNCNELWALDRCDKPCAEGCFCDAGFTLSGDKCMPVAQCGCVHQAMYYKKGEEFYPSASCQERCLCKDNGVVECQEASCGANEECRVENGVLGCHATGYGTCVASGGSHYISFDGRAFDFQGSCTYTLAKVCSRDSGLGNFSVVVENESPGGGHMAVTRTMVVVSLDELYTLPLTADDGKLWINQEGNNIIIQSASGLKVFYDTASYLLLSVPSTYKGHVCGLCGNFNDDKNDDLLLPGVKSTENVDEFVASWKVPVDGVTCSDGCGEKCPICDAAQTAPYQTESSCGLIPATSGPFRDCHSIVSPVEYFNHCLYDMCATNGRGETLCQSLQAYMAACQAAGAKIETWRTASFCPFTCPANSHYELCTRSCDFTCARLFAPAQCTGKCFEGCWCDQEYVSDAEACISMDRCGCVHNGRYIKVGSYVSSNCSENCTCHASGEVICEETNCTEEEKCMLRNGVRSCVKQVGRCTLAPGIWFTSFDGVEREVLLDGAYEVSSLCKGVDLPWFRMVVSVFREGGLAVPDGISLFSDLLVCAFQVRGHQRQLPVNVSNLSVSESQGTIMIVQGSRIKILFSLSGEVTVTVNESLANKLCAPCGNFNGDISDDLRLPSGQVVGNITDMFEAWRAQNLSRR</sequence>
<feature type="domain" description="VWFD" evidence="4">
    <location>
        <begin position="4398"/>
        <end position="4561"/>
    </location>
</feature>
<feature type="domain" description="VWFD" evidence="4">
    <location>
        <begin position="4011"/>
        <end position="4189"/>
    </location>
</feature>
<dbReference type="GO" id="GO:0005615">
    <property type="term" value="C:extracellular space"/>
    <property type="evidence" value="ECO:0007669"/>
    <property type="project" value="TreeGrafter"/>
</dbReference>
<protein>
    <recommendedName>
        <fullName evidence="4">VWFD domain-containing protein</fullName>
    </recommendedName>
</protein>
<feature type="domain" description="VWFD" evidence="4">
    <location>
        <begin position="860"/>
        <end position="1040"/>
    </location>
</feature>
<organism evidence="5 6">
    <name type="scientific">Chrysemys picta bellii</name>
    <name type="common">Western painted turtle</name>
    <name type="synonym">Emys bellii</name>
    <dbReference type="NCBI Taxonomy" id="8478"/>
    <lineage>
        <taxon>Eukaryota</taxon>
        <taxon>Metazoa</taxon>
        <taxon>Chordata</taxon>
        <taxon>Craniata</taxon>
        <taxon>Vertebrata</taxon>
        <taxon>Euteleostomi</taxon>
        <taxon>Archelosauria</taxon>
        <taxon>Testudinata</taxon>
        <taxon>Testudines</taxon>
        <taxon>Cryptodira</taxon>
        <taxon>Durocryptodira</taxon>
        <taxon>Testudinoidea</taxon>
        <taxon>Emydidae</taxon>
        <taxon>Chrysemys</taxon>
    </lineage>
</organism>
<feature type="domain" description="VWFD" evidence="4">
    <location>
        <begin position="3620"/>
        <end position="3800"/>
    </location>
</feature>
<dbReference type="GeneTree" id="ENSGT00950000183155"/>
<feature type="domain" description="VWFD" evidence="4">
    <location>
        <begin position="1648"/>
        <end position="1820"/>
    </location>
</feature>
<feature type="domain" description="VWFD" evidence="4">
    <location>
        <begin position="2021"/>
        <end position="2201"/>
    </location>
</feature>
<name>A0A8C3F2V4_CHRPI</name>
<dbReference type="InterPro" id="IPR025615">
    <property type="entry name" value="TILa_dom"/>
</dbReference>
<accession>A0A8C3F2V4</accession>
<dbReference type="CDD" id="cd19941">
    <property type="entry name" value="TIL"/>
    <property type="match status" value="12"/>
</dbReference>
<reference evidence="5" key="1">
    <citation type="submission" date="2025-08" db="UniProtKB">
        <authorList>
            <consortium name="Ensembl"/>
        </authorList>
    </citation>
    <scope>IDENTIFICATION</scope>
</reference>